<evidence type="ECO:0000256" key="1">
    <source>
        <dbReference type="SAM" id="MobiDB-lite"/>
    </source>
</evidence>
<dbReference type="OrthoDB" id="5596236at2759"/>
<organism evidence="2 3">
    <name type="scientific">Coemansia guatemalensis</name>
    <dbReference type="NCBI Taxonomy" id="2761395"/>
    <lineage>
        <taxon>Eukaryota</taxon>
        <taxon>Fungi</taxon>
        <taxon>Fungi incertae sedis</taxon>
        <taxon>Zoopagomycota</taxon>
        <taxon>Kickxellomycotina</taxon>
        <taxon>Kickxellomycetes</taxon>
        <taxon>Kickxellales</taxon>
        <taxon>Kickxellaceae</taxon>
        <taxon>Coemansia</taxon>
    </lineage>
</organism>
<gene>
    <name evidence="2" type="ORF">H4R20_001424</name>
</gene>
<reference evidence="2" key="1">
    <citation type="submission" date="2022-07" db="EMBL/GenBank/DDBJ databases">
        <title>Phylogenomic reconstructions and comparative analyses of Kickxellomycotina fungi.</title>
        <authorList>
            <person name="Reynolds N.K."/>
            <person name="Stajich J.E."/>
            <person name="Barry K."/>
            <person name="Grigoriev I.V."/>
            <person name="Crous P."/>
            <person name="Smith M.E."/>
        </authorList>
    </citation>
    <scope>NUCLEOTIDE SEQUENCE</scope>
    <source>
        <strain evidence="2">NRRL 1565</strain>
    </source>
</reference>
<keyword evidence="3" id="KW-1185">Reference proteome</keyword>
<evidence type="ECO:0000313" key="2">
    <source>
        <dbReference type="EMBL" id="KAJ2807082.1"/>
    </source>
</evidence>
<dbReference type="Proteomes" id="UP001140094">
    <property type="component" value="Unassembled WGS sequence"/>
</dbReference>
<comment type="caution">
    <text evidence="2">The sequence shown here is derived from an EMBL/GenBank/DDBJ whole genome shotgun (WGS) entry which is preliminary data.</text>
</comment>
<feature type="region of interest" description="Disordered" evidence="1">
    <location>
        <begin position="69"/>
        <end position="108"/>
    </location>
</feature>
<dbReference type="AlphaFoldDB" id="A0A9W8HZL9"/>
<evidence type="ECO:0000313" key="3">
    <source>
        <dbReference type="Proteomes" id="UP001140094"/>
    </source>
</evidence>
<accession>A0A9W8HZL9</accession>
<sequence>MPVRLNPRPHRRAETPLIKSHAILRCNNVTCEGRPVNSTTGDTVHRIINRDLAACMNFRHIVKGLRDHGSVPERFTRPGRAGDVPAVAPNGGGMAPDDGPPARRQRTE</sequence>
<dbReference type="EMBL" id="JANBUO010000138">
    <property type="protein sequence ID" value="KAJ2807082.1"/>
    <property type="molecule type" value="Genomic_DNA"/>
</dbReference>
<proteinExistence type="predicted"/>
<protein>
    <submittedName>
        <fullName evidence="2">Uncharacterized protein</fullName>
    </submittedName>
</protein>
<name>A0A9W8HZL9_9FUNG</name>